<accession>A0A915D9G5</accession>
<organism evidence="1 2">
    <name type="scientific">Ditylenchus dipsaci</name>
    <dbReference type="NCBI Taxonomy" id="166011"/>
    <lineage>
        <taxon>Eukaryota</taxon>
        <taxon>Metazoa</taxon>
        <taxon>Ecdysozoa</taxon>
        <taxon>Nematoda</taxon>
        <taxon>Chromadorea</taxon>
        <taxon>Rhabditida</taxon>
        <taxon>Tylenchina</taxon>
        <taxon>Tylenchomorpha</taxon>
        <taxon>Sphaerularioidea</taxon>
        <taxon>Anguinidae</taxon>
        <taxon>Anguininae</taxon>
        <taxon>Ditylenchus</taxon>
    </lineage>
</organism>
<dbReference type="AlphaFoldDB" id="A0A915D9G5"/>
<keyword evidence="1" id="KW-1185">Reference proteome</keyword>
<name>A0A915D9G5_9BILA</name>
<sequence length="177" mass="19726">MEDCYDLPDYDAPACPIERSQLMSLKAELTCKNAVVAHQHAQVDVHLYVRYCKRPDGKKCYQYGDGIQIGYGVSDTDGKLAFVSHIVSRADFTPSKVPNTPGTIYSMVSLIIHHSCSGPVNTNPKELSACRCTYTYTIDPKHFCFQPCDEGNVFDMGKVNLANSTYNQCDCTKPEDH</sequence>
<proteinExistence type="predicted"/>
<dbReference type="WBParaSite" id="jg16837">
    <property type="protein sequence ID" value="jg16837"/>
    <property type="gene ID" value="jg16837"/>
</dbReference>
<evidence type="ECO:0000313" key="2">
    <source>
        <dbReference type="WBParaSite" id="jg16837"/>
    </source>
</evidence>
<evidence type="ECO:0000313" key="1">
    <source>
        <dbReference type="Proteomes" id="UP000887574"/>
    </source>
</evidence>
<reference evidence="2" key="1">
    <citation type="submission" date="2022-11" db="UniProtKB">
        <authorList>
            <consortium name="WormBaseParasite"/>
        </authorList>
    </citation>
    <scope>IDENTIFICATION</scope>
</reference>
<protein>
    <submittedName>
        <fullName evidence="2">Uncharacterized protein</fullName>
    </submittedName>
</protein>
<dbReference type="Proteomes" id="UP000887574">
    <property type="component" value="Unplaced"/>
</dbReference>